<protein>
    <submittedName>
        <fullName evidence="2">Uncharacterized protein</fullName>
    </submittedName>
</protein>
<accession>A0ABY7CQ78</accession>
<name>A0ABY7CQ78_9BASI</name>
<dbReference type="GeneID" id="77812365"/>
<keyword evidence="3" id="KW-1185">Reference proteome</keyword>
<feature type="compositionally biased region" description="Low complexity" evidence="1">
    <location>
        <begin position="243"/>
        <end position="291"/>
    </location>
</feature>
<evidence type="ECO:0000313" key="2">
    <source>
        <dbReference type="EMBL" id="WAQ87093.1"/>
    </source>
</evidence>
<proteinExistence type="predicted"/>
<feature type="region of interest" description="Disordered" evidence="1">
    <location>
        <begin position="1"/>
        <end position="20"/>
    </location>
</feature>
<gene>
    <name evidence="2" type="ORF">PtA15_7A824</name>
</gene>
<evidence type="ECO:0000256" key="1">
    <source>
        <dbReference type="SAM" id="MobiDB-lite"/>
    </source>
</evidence>
<feature type="region of interest" description="Disordered" evidence="1">
    <location>
        <begin position="236"/>
        <end position="302"/>
    </location>
</feature>
<dbReference type="Proteomes" id="UP001164743">
    <property type="component" value="Chromosome 7A"/>
</dbReference>
<dbReference type="EMBL" id="CP110427">
    <property type="protein sequence ID" value="WAQ87093.1"/>
    <property type="molecule type" value="Genomic_DNA"/>
</dbReference>
<feature type="region of interest" description="Disordered" evidence="1">
    <location>
        <begin position="191"/>
        <end position="222"/>
    </location>
</feature>
<organism evidence="2 3">
    <name type="scientific">Puccinia triticina</name>
    <dbReference type="NCBI Taxonomy" id="208348"/>
    <lineage>
        <taxon>Eukaryota</taxon>
        <taxon>Fungi</taxon>
        <taxon>Dikarya</taxon>
        <taxon>Basidiomycota</taxon>
        <taxon>Pucciniomycotina</taxon>
        <taxon>Pucciniomycetes</taxon>
        <taxon>Pucciniales</taxon>
        <taxon>Pucciniaceae</taxon>
        <taxon>Puccinia</taxon>
    </lineage>
</organism>
<sequence>MSFGAELQSGSLLEQPDQEEPRLDSKVIRLMITVDTPHRQEGLHESRFIECMDYSISSFEVDPRVQQASSKLTASVGAAAPSQKPPPIAPRPITRGLGSFVRKLSLRASSKRDLKLSPPSGLIQLEQVPPNSSYVDAVNLCRKKSDKCSRLISPLVIVSGKNEPWRVGFGKKTFTPSSPLNSAVSPISSLCSSTSGSSTHSELLETPQDKPDGSTEAGLGRPAVQRSNSITQCCIPPPISLRSTSTSSTNTSGQTFEVLSRSNISKSKNGSSDGKNLIPTSFSLFSKSLPLPTDPTKTAAET</sequence>
<evidence type="ECO:0000313" key="3">
    <source>
        <dbReference type="Proteomes" id="UP001164743"/>
    </source>
</evidence>
<dbReference type="RefSeq" id="XP_053022648.1">
    <property type="nucleotide sequence ID" value="XM_053171470.1"/>
</dbReference>
<reference evidence="2" key="1">
    <citation type="submission" date="2022-10" db="EMBL/GenBank/DDBJ databases">
        <title>Puccinia triticina Genome sequencing and assembly.</title>
        <authorList>
            <person name="Li C."/>
        </authorList>
    </citation>
    <scope>NUCLEOTIDE SEQUENCE</scope>
    <source>
        <strain evidence="2">Pt15</strain>
    </source>
</reference>
<feature type="compositionally biased region" description="Low complexity" evidence="1">
    <location>
        <begin position="191"/>
        <end position="206"/>
    </location>
</feature>